<dbReference type="AlphaFoldDB" id="K2MJ43"/>
<protein>
    <submittedName>
        <fullName evidence="1">Uncharacterized protein</fullName>
    </submittedName>
</protein>
<name>K2MJ43_9HYPH</name>
<sequence>MNTDQRIAVILDAPHENGKWTYTLRVADGETVQSEWTKSITVSADFAERKSAYDELVALAQDATKDGGQIIPVIMHPFIEAA</sequence>
<dbReference type="STRING" id="391937.NA2_19176"/>
<dbReference type="Proteomes" id="UP000006786">
    <property type="component" value="Unassembled WGS sequence"/>
</dbReference>
<dbReference type="RefSeq" id="WP_008598893.1">
    <property type="nucleotide sequence ID" value="NZ_AMRM01000028.1"/>
</dbReference>
<comment type="caution">
    <text evidence="1">The sequence shown here is derived from an EMBL/GenBank/DDBJ whole genome shotgun (WGS) entry which is preliminary data.</text>
</comment>
<accession>K2MJ43</accession>
<gene>
    <name evidence="1" type="ORF">NA2_19176</name>
</gene>
<evidence type="ECO:0000313" key="1">
    <source>
        <dbReference type="EMBL" id="EKF17162.1"/>
    </source>
</evidence>
<dbReference type="EMBL" id="AMRM01000028">
    <property type="protein sequence ID" value="EKF17162.1"/>
    <property type="molecule type" value="Genomic_DNA"/>
</dbReference>
<evidence type="ECO:0000313" key="2">
    <source>
        <dbReference type="Proteomes" id="UP000006786"/>
    </source>
</evidence>
<keyword evidence="2" id="KW-1185">Reference proteome</keyword>
<reference evidence="1 2" key="1">
    <citation type="journal article" date="2012" name="J. Bacteriol.">
        <title>Genome Sequence of Nitratireductor pacificus Type Strain pht-3B.</title>
        <authorList>
            <person name="Lai Q."/>
            <person name="Li G."/>
            <person name="Shao Z."/>
        </authorList>
    </citation>
    <scope>NUCLEOTIDE SEQUENCE [LARGE SCALE GENOMIC DNA]</scope>
    <source>
        <strain evidence="2">pht-3B</strain>
    </source>
</reference>
<proteinExistence type="predicted"/>
<organism evidence="1 2">
    <name type="scientific">Nitratireductor pacificus pht-3B</name>
    <dbReference type="NCBI Taxonomy" id="391937"/>
    <lineage>
        <taxon>Bacteria</taxon>
        <taxon>Pseudomonadati</taxon>
        <taxon>Pseudomonadota</taxon>
        <taxon>Alphaproteobacteria</taxon>
        <taxon>Hyphomicrobiales</taxon>
        <taxon>Phyllobacteriaceae</taxon>
        <taxon>Nitratireductor</taxon>
    </lineage>
</organism>